<name>A0A2C5ZF15_FUSNP</name>
<accession>A0A2C5ZF15</accession>
<evidence type="ECO:0000256" key="3">
    <source>
        <dbReference type="SAM" id="SignalP"/>
    </source>
</evidence>
<evidence type="ECO:0000256" key="2">
    <source>
        <dbReference type="SAM" id="Phobius"/>
    </source>
</evidence>
<comment type="caution">
    <text evidence="4">The sequence shown here is derived from an EMBL/GenBank/DDBJ whole genome shotgun (WGS) entry which is preliminary data.</text>
</comment>
<feature type="transmembrane region" description="Helical" evidence="2">
    <location>
        <begin position="213"/>
        <end position="239"/>
    </location>
</feature>
<dbReference type="PROSITE" id="PS51257">
    <property type="entry name" value="PROKAR_LIPOPROTEIN"/>
    <property type="match status" value="1"/>
</dbReference>
<dbReference type="Proteomes" id="UP000225199">
    <property type="component" value="Unassembled WGS sequence"/>
</dbReference>
<sequence length="241" mass="27753">MLKKFSLIIFCMFLMACSNTMTVTDYSEKDEVVKQVITNSKKDVILLGNNYDYLFTGEEARKLLTLIDFFKMKGLTKENVSRIDKKITVNENGEVRLWVSTDFIISKKNNEDDENYEKEQENFVNNFKIKLEEKNIEYKVTENNQYWRFNLPNAINVYGKVVKLENHNKILEETSSQLINLKINLIMTKEREVQKYTKGDIIGGVATVVLAPIWIPVGAVVVAAYTVVAIPALIISYTINQ</sequence>
<keyword evidence="2" id="KW-1133">Transmembrane helix</keyword>
<keyword evidence="2" id="KW-0472">Membrane</keyword>
<feature type="chain" id="PRO_5012835519" description="Lipoprotein" evidence="3">
    <location>
        <begin position="23"/>
        <end position="241"/>
    </location>
</feature>
<evidence type="ECO:0008006" key="6">
    <source>
        <dbReference type="Google" id="ProtNLM"/>
    </source>
</evidence>
<evidence type="ECO:0000313" key="4">
    <source>
        <dbReference type="EMBL" id="PHH97989.1"/>
    </source>
</evidence>
<evidence type="ECO:0000256" key="1">
    <source>
        <dbReference type="SAM" id="Coils"/>
    </source>
</evidence>
<evidence type="ECO:0000313" key="5">
    <source>
        <dbReference type="Proteomes" id="UP000225199"/>
    </source>
</evidence>
<proteinExistence type="predicted"/>
<gene>
    <name evidence="4" type="ORF">CA840_12260</name>
</gene>
<keyword evidence="1" id="KW-0175">Coiled coil</keyword>
<dbReference type="AlphaFoldDB" id="A0A2C5ZF15"/>
<dbReference type="EMBL" id="NIRJ01000001">
    <property type="protein sequence ID" value="PHH97989.1"/>
    <property type="molecule type" value="Genomic_DNA"/>
</dbReference>
<keyword evidence="2" id="KW-0812">Transmembrane</keyword>
<feature type="coiled-coil region" evidence="1">
    <location>
        <begin position="124"/>
        <end position="184"/>
    </location>
</feature>
<protein>
    <recommendedName>
        <fullName evidence="6">Lipoprotein</fullName>
    </recommendedName>
</protein>
<organism evidence="4 5">
    <name type="scientific">Fusobacterium nucleatum subsp. polymorphum</name>
    <name type="common">Fusobacterium polymorphum</name>
    <dbReference type="NCBI Taxonomy" id="76857"/>
    <lineage>
        <taxon>Bacteria</taxon>
        <taxon>Fusobacteriati</taxon>
        <taxon>Fusobacteriota</taxon>
        <taxon>Fusobacteriia</taxon>
        <taxon>Fusobacteriales</taxon>
        <taxon>Fusobacteriaceae</taxon>
        <taxon>Fusobacterium</taxon>
    </lineage>
</organism>
<reference evidence="4 5" key="1">
    <citation type="submission" date="2017-06" db="EMBL/GenBank/DDBJ databases">
        <title>Draft genome sequence of Fusobacterium nucleatum subsp. polymorphum KCOM 1002 (=ChDC F175).</title>
        <authorList>
            <person name="Kook J.-K."/>
            <person name="Park S.-N."/>
            <person name="Lim Y.K."/>
            <person name="Roh H."/>
        </authorList>
    </citation>
    <scope>NUCLEOTIDE SEQUENCE [LARGE SCALE GENOMIC DNA]</scope>
    <source>
        <strain evidence="5">KCOM 1002 (ChDC F175)</strain>
    </source>
</reference>
<dbReference type="RefSeq" id="WP_098979666.1">
    <property type="nucleotide sequence ID" value="NZ_NIRJ01000001.1"/>
</dbReference>
<keyword evidence="3" id="KW-0732">Signal</keyword>
<feature type="signal peptide" evidence="3">
    <location>
        <begin position="1"/>
        <end position="22"/>
    </location>
</feature>